<dbReference type="InterPro" id="IPR011047">
    <property type="entry name" value="Quinoprotein_ADH-like_sf"/>
</dbReference>
<accession>A0A2M7TE19</accession>
<feature type="domain" description="Pyrrolo-quinoline quinone repeat" evidence="2">
    <location>
        <begin position="84"/>
        <end position="154"/>
    </location>
</feature>
<name>A0A2M7TE19_UNCKA</name>
<dbReference type="SUPFAM" id="SSF50998">
    <property type="entry name" value="Quinoprotein alcohol dehydrogenase-like"/>
    <property type="match status" value="1"/>
</dbReference>
<dbReference type="SMART" id="SM00564">
    <property type="entry name" value="PQQ"/>
    <property type="match status" value="3"/>
</dbReference>
<keyword evidence="1" id="KW-0812">Transmembrane</keyword>
<feature type="non-terminal residue" evidence="3">
    <location>
        <position position="220"/>
    </location>
</feature>
<keyword evidence="1" id="KW-0472">Membrane</keyword>
<dbReference type="AlphaFoldDB" id="A0A2M7TE19"/>
<dbReference type="InterPro" id="IPR018391">
    <property type="entry name" value="PQQ_b-propeller_rpt"/>
</dbReference>
<organism evidence="3 4">
    <name type="scientific">candidate division WWE3 bacterium CG_4_10_14_0_2_um_filter_42_7</name>
    <dbReference type="NCBI Taxonomy" id="1975073"/>
    <lineage>
        <taxon>Bacteria</taxon>
        <taxon>Katanobacteria</taxon>
    </lineage>
</organism>
<dbReference type="PANTHER" id="PTHR34512:SF30">
    <property type="entry name" value="OUTER MEMBRANE PROTEIN ASSEMBLY FACTOR BAMB"/>
    <property type="match status" value="1"/>
</dbReference>
<sequence length="220" mass="23790">MKKLTIFIIILILVLVGGVGIYFISQKSAAPSFLTPSEQLSIHPWSQFHGSYLHTGYADVIGPKKAILKWKFLLGKLQGSDPSSVVISSDGTIYVAGAGKIFALDKNGGEIWSKSYQRTQGPALSEDGALYFLSEDKVVALDKNGEEKWEFKTNGDTIIGLTVGPDGTIYQGSWDGYFYAINKDGALKWKYKTEGAISYPASIDQKGIIYLGGGDAHAGP</sequence>
<dbReference type="EMBL" id="PFNK01000025">
    <property type="protein sequence ID" value="PIZ43825.1"/>
    <property type="molecule type" value="Genomic_DNA"/>
</dbReference>
<evidence type="ECO:0000256" key="1">
    <source>
        <dbReference type="SAM" id="Phobius"/>
    </source>
</evidence>
<dbReference type="Pfam" id="PF13360">
    <property type="entry name" value="PQQ_2"/>
    <property type="match status" value="1"/>
</dbReference>
<proteinExistence type="predicted"/>
<keyword evidence="1" id="KW-1133">Transmembrane helix</keyword>
<comment type="caution">
    <text evidence="3">The sequence shown here is derived from an EMBL/GenBank/DDBJ whole genome shotgun (WGS) entry which is preliminary data.</text>
</comment>
<dbReference type="PANTHER" id="PTHR34512">
    <property type="entry name" value="CELL SURFACE PROTEIN"/>
    <property type="match status" value="1"/>
</dbReference>
<dbReference type="InterPro" id="IPR015943">
    <property type="entry name" value="WD40/YVTN_repeat-like_dom_sf"/>
</dbReference>
<feature type="transmembrane region" description="Helical" evidence="1">
    <location>
        <begin position="6"/>
        <end position="24"/>
    </location>
</feature>
<dbReference type="Proteomes" id="UP000229915">
    <property type="component" value="Unassembled WGS sequence"/>
</dbReference>
<evidence type="ECO:0000313" key="4">
    <source>
        <dbReference type="Proteomes" id="UP000229915"/>
    </source>
</evidence>
<gene>
    <name evidence="3" type="ORF">COY33_00760</name>
</gene>
<reference evidence="4" key="1">
    <citation type="submission" date="2017-09" db="EMBL/GenBank/DDBJ databases">
        <title>Depth-based differentiation of microbial function through sediment-hosted aquifers and enrichment of novel symbionts in the deep terrestrial subsurface.</title>
        <authorList>
            <person name="Probst A.J."/>
            <person name="Ladd B."/>
            <person name="Jarett J.K."/>
            <person name="Geller-Mcgrath D.E."/>
            <person name="Sieber C.M.K."/>
            <person name="Emerson J.B."/>
            <person name="Anantharaman K."/>
            <person name="Thomas B.C."/>
            <person name="Malmstrom R."/>
            <person name="Stieglmeier M."/>
            <person name="Klingl A."/>
            <person name="Woyke T."/>
            <person name="Ryan C.M."/>
            <person name="Banfield J.F."/>
        </authorList>
    </citation>
    <scope>NUCLEOTIDE SEQUENCE [LARGE SCALE GENOMIC DNA]</scope>
</reference>
<evidence type="ECO:0000313" key="3">
    <source>
        <dbReference type="EMBL" id="PIZ43825.1"/>
    </source>
</evidence>
<evidence type="ECO:0000259" key="2">
    <source>
        <dbReference type="Pfam" id="PF13360"/>
    </source>
</evidence>
<protein>
    <recommendedName>
        <fullName evidence="2">Pyrrolo-quinoline quinone repeat domain-containing protein</fullName>
    </recommendedName>
</protein>
<dbReference type="Gene3D" id="2.130.10.10">
    <property type="entry name" value="YVTN repeat-like/Quinoprotein amine dehydrogenase"/>
    <property type="match status" value="1"/>
</dbReference>
<dbReference type="InterPro" id="IPR002372">
    <property type="entry name" value="PQQ_rpt_dom"/>
</dbReference>